<keyword evidence="2" id="KW-0238">DNA-binding</keyword>
<organism evidence="5 6">
    <name type="scientific">Candidatus Blautia pullicola</name>
    <dbReference type="NCBI Taxonomy" id="2838498"/>
    <lineage>
        <taxon>Bacteria</taxon>
        <taxon>Bacillati</taxon>
        <taxon>Bacillota</taxon>
        <taxon>Clostridia</taxon>
        <taxon>Lachnospirales</taxon>
        <taxon>Lachnospiraceae</taxon>
        <taxon>Blautia</taxon>
    </lineage>
</organism>
<dbReference type="InterPro" id="IPR020449">
    <property type="entry name" value="Tscrpt_reg_AraC-type_HTH"/>
</dbReference>
<evidence type="ECO:0000256" key="2">
    <source>
        <dbReference type="ARBA" id="ARBA00023125"/>
    </source>
</evidence>
<dbReference type="PANTHER" id="PTHR43280:SF34">
    <property type="entry name" value="ARAC-FAMILY TRANSCRIPTIONAL REGULATOR"/>
    <property type="match status" value="1"/>
</dbReference>
<dbReference type="PANTHER" id="PTHR43280">
    <property type="entry name" value="ARAC-FAMILY TRANSCRIPTIONAL REGULATOR"/>
    <property type="match status" value="1"/>
</dbReference>
<dbReference type="PROSITE" id="PS00041">
    <property type="entry name" value="HTH_ARAC_FAMILY_1"/>
    <property type="match status" value="1"/>
</dbReference>
<feature type="domain" description="HTH araC/xylS-type" evidence="4">
    <location>
        <begin position="168"/>
        <end position="267"/>
    </location>
</feature>
<dbReference type="Proteomes" id="UP000824056">
    <property type="component" value="Unassembled WGS sequence"/>
</dbReference>
<reference evidence="5" key="2">
    <citation type="submission" date="2021-04" db="EMBL/GenBank/DDBJ databases">
        <authorList>
            <person name="Gilroy R."/>
        </authorList>
    </citation>
    <scope>NUCLEOTIDE SEQUENCE</scope>
    <source>
        <strain evidence="5">1068</strain>
    </source>
</reference>
<name>A0A9D2FR51_9FIRM</name>
<dbReference type="InterPro" id="IPR018062">
    <property type="entry name" value="HTH_AraC-typ_CS"/>
</dbReference>
<proteinExistence type="predicted"/>
<dbReference type="Gene3D" id="2.60.120.280">
    <property type="entry name" value="Regulatory protein AraC"/>
    <property type="match status" value="1"/>
</dbReference>
<evidence type="ECO:0000313" key="6">
    <source>
        <dbReference type="Proteomes" id="UP000824056"/>
    </source>
</evidence>
<protein>
    <submittedName>
        <fullName evidence="5">AraC family transcriptional regulator</fullName>
    </submittedName>
</protein>
<dbReference type="InterPro" id="IPR009057">
    <property type="entry name" value="Homeodomain-like_sf"/>
</dbReference>
<dbReference type="SUPFAM" id="SSF51215">
    <property type="entry name" value="Regulatory protein AraC"/>
    <property type="match status" value="1"/>
</dbReference>
<dbReference type="InterPro" id="IPR018060">
    <property type="entry name" value="HTH_AraC"/>
</dbReference>
<dbReference type="SMART" id="SM00342">
    <property type="entry name" value="HTH_ARAC"/>
    <property type="match status" value="1"/>
</dbReference>
<dbReference type="PRINTS" id="PR00032">
    <property type="entry name" value="HTHARAC"/>
</dbReference>
<dbReference type="GO" id="GO:0043565">
    <property type="term" value="F:sequence-specific DNA binding"/>
    <property type="evidence" value="ECO:0007669"/>
    <property type="project" value="InterPro"/>
</dbReference>
<dbReference type="GO" id="GO:0003700">
    <property type="term" value="F:DNA-binding transcription factor activity"/>
    <property type="evidence" value="ECO:0007669"/>
    <property type="project" value="InterPro"/>
</dbReference>
<dbReference type="InterPro" id="IPR003313">
    <property type="entry name" value="AraC-bd"/>
</dbReference>
<accession>A0A9D2FR51</accession>
<comment type="caution">
    <text evidence="5">The sequence shown here is derived from an EMBL/GenBank/DDBJ whole genome shotgun (WGS) entry which is preliminary data.</text>
</comment>
<dbReference type="SUPFAM" id="SSF46689">
    <property type="entry name" value="Homeodomain-like"/>
    <property type="match status" value="2"/>
</dbReference>
<keyword evidence="1" id="KW-0805">Transcription regulation</keyword>
<sequence>MPIIFRSTPVREPLTFDSIGTDWLQEPISRPKGYHLYHYLQCQEGKGKMEIQGKSHILNPGEGILISPFLRHRYQALSQEWRTCFAVFTGTIEDSIGRILEGRPYILTDSSQGKRIQEHICWAVEQYQNPPTDEKALSLCCYKLLLEFVEGVYTHDLEKEELYCRYVEPVIKEMETNYSQELTIEELSRLVYVTPQYLSRLFERFLGCSAYQYLLTYRINKAKGLLITAPHLKIQEISLLTGFSSTSHFIAMFKKTAGITPLQFRKLN</sequence>
<dbReference type="Gene3D" id="1.10.10.60">
    <property type="entry name" value="Homeodomain-like"/>
    <property type="match status" value="2"/>
</dbReference>
<evidence type="ECO:0000256" key="1">
    <source>
        <dbReference type="ARBA" id="ARBA00023015"/>
    </source>
</evidence>
<dbReference type="Pfam" id="PF12833">
    <property type="entry name" value="HTH_18"/>
    <property type="match status" value="1"/>
</dbReference>
<dbReference type="AlphaFoldDB" id="A0A9D2FR51"/>
<dbReference type="EMBL" id="DXBG01000179">
    <property type="protein sequence ID" value="HIZ65804.1"/>
    <property type="molecule type" value="Genomic_DNA"/>
</dbReference>
<keyword evidence="3" id="KW-0804">Transcription</keyword>
<dbReference type="Pfam" id="PF02311">
    <property type="entry name" value="AraC_binding"/>
    <property type="match status" value="1"/>
</dbReference>
<dbReference type="PROSITE" id="PS01124">
    <property type="entry name" value="HTH_ARAC_FAMILY_2"/>
    <property type="match status" value="1"/>
</dbReference>
<reference evidence="5" key="1">
    <citation type="journal article" date="2021" name="PeerJ">
        <title>Extensive microbial diversity within the chicken gut microbiome revealed by metagenomics and culture.</title>
        <authorList>
            <person name="Gilroy R."/>
            <person name="Ravi A."/>
            <person name="Getino M."/>
            <person name="Pursley I."/>
            <person name="Horton D.L."/>
            <person name="Alikhan N.F."/>
            <person name="Baker D."/>
            <person name="Gharbi K."/>
            <person name="Hall N."/>
            <person name="Watson M."/>
            <person name="Adriaenssens E.M."/>
            <person name="Foster-Nyarko E."/>
            <person name="Jarju S."/>
            <person name="Secka A."/>
            <person name="Antonio M."/>
            <person name="Oren A."/>
            <person name="Chaudhuri R.R."/>
            <person name="La Ragione R."/>
            <person name="Hildebrand F."/>
            <person name="Pallen M.J."/>
        </authorList>
    </citation>
    <scope>NUCLEOTIDE SEQUENCE</scope>
    <source>
        <strain evidence="5">1068</strain>
    </source>
</reference>
<evidence type="ECO:0000256" key="3">
    <source>
        <dbReference type="ARBA" id="ARBA00023163"/>
    </source>
</evidence>
<gene>
    <name evidence="5" type="ORF">H9809_07895</name>
</gene>
<evidence type="ECO:0000313" key="5">
    <source>
        <dbReference type="EMBL" id="HIZ65804.1"/>
    </source>
</evidence>
<evidence type="ECO:0000259" key="4">
    <source>
        <dbReference type="PROSITE" id="PS01124"/>
    </source>
</evidence>
<dbReference type="InterPro" id="IPR037923">
    <property type="entry name" value="HTH-like"/>
</dbReference>